<dbReference type="OrthoDB" id="6930632at2"/>
<dbReference type="AlphaFoldDB" id="A0A2L0ELU2"/>
<sequence>MNKTEDESIAYGVIAVTNSNGSEVRLILEPWAEEVVLSPDESVDIAFSGPQGGRMEVEVKPGAVILYGWEGSILSIKPLTPARAPSPST</sequence>
<gene>
    <name evidence="1" type="ORF">SOCE26_016490</name>
</gene>
<dbReference type="Proteomes" id="UP000238348">
    <property type="component" value="Chromosome"/>
</dbReference>
<evidence type="ECO:0000313" key="2">
    <source>
        <dbReference type="Proteomes" id="UP000238348"/>
    </source>
</evidence>
<dbReference type="EMBL" id="CP012673">
    <property type="protein sequence ID" value="AUX40250.1"/>
    <property type="molecule type" value="Genomic_DNA"/>
</dbReference>
<name>A0A2L0ELU2_SORCE</name>
<organism evidence="1 2">
    <name type="scientific">Sorangium cellulosum</name>
    <name type="common">Polyangium cellulosum</name>
    <dbReference type="NCBI Taxonomy" id="56"/>
    <lineage>
        <taxon>Bacteria</taxon>
        <taxon>Pseudomonadati</taxon>
        <taxon>Myxococcota</taxon>
        <taxon>Polyangia</taxon>
        <taxon>Polyangiales</taxon>
        <taxon>Polyangiaceae</taxon>
        <taxon>Sorangium</taxon>
    </lineage>
</organism>
<accession>A0A2L0ELU2</accession>
<protein>
    <submittedName>
        <fullName evidence="1">Uncharacterized protein</fullName>
    </submittedName>
</protein>
<reference evidence="1 2" key="1">
    <citation type="submission" date="2015-09" db="EMBL/GenBank/DDBJ databases">
        <title>Sorangium comparison.</title>
        <authorList>
            <person name="Zaburannyi N."/>
            <person name="Bunk B."/>
            <person name="Overmann J."/>
            <person name="Mueller R."/>
        </authorList>
    </citation>
    <scope>NUCLEOTIDE SEQUENCE [LARGE SCALE GENOMIC DNA]</scope>
    <source>
        <strain evidence="1 2">So ce26</strain>
    </source>
</reference>
<dbReference type="RefSeq" id="WP_159396752.1">
    <property type="nucleotide sequence ID" value="NZ_CP012673.1"/>
</dbReference>
<evidence type="ECO:0000313" key="1">
    <source>
        <dbReference type="EMBL" id="AUX40250.1"/>
    </source>
</evidence>
<proteinExistence type="predicted"/>